<feature type="transmembrane region" description="Helical" evidence="1">
    <location>
        <begin position="45"/>
        <end position="65"/>
    </location>
</feature>
<dbReference type="Pfam" id="PF07301">
    <property type="entry name" value="DUF1453"/>
    <property type="match status" value="1"/>
</dbReference>
<gene>
    <name evidence="2" type="ORF">EER27_14870</name>
</gene>
<feature type="transmembrane region" description="Helical" evidence="1">
    <location>
        <begin position="71"/>
        <end position="93"/>
    </location>
</feature>
<feature type="transmembrane region" description="Helical" evidence="1">
    <location>
        <begin position="109"/>
        <end position="130"/>
    </location>
</feature>
<keyword evidence="1" id="KW-1133">Transmembrane helix</keyword>
<keyword evidence="1" id="KW-0472">Membrane</keyword>
<evidence type="ECO:0000313" key="2">
    <source>
        <dbReference type="EMBL" id="RNF82199.1"/>
    </source>
</evidence>
<feature type="transmembrane region" description="Helical" evidence="1">
    <location>
        <begin position="6"/>
        <end position="24"/>
    </location>
</feature>
<dbReference type="AlphaFoldDB" id="A0A3M8SLU5"/>
<proteinExistence type="predicted"/>
<evidence type="ECO:0000313" key="3">
    <source>
        <dbReference type="Proteomes" id="UP000267049"/>
    </source>
</evidence>
<keyword evidence="1" id="KW-0812">Transmembrane</keyword>
<dbReference type="RefSeq" id="WP_123088926.1">
    <property type="nucleotide sequence ID" value="NZ_RIBS01000009.1"/>
</dbReference>
<comment type="caution">
    <text evidence="2">The sequence shown here is derived from an EMBL/GenBank/DDBJ whole genome shotgun (WGS) entry which is preliminary data.</text>
</comment>
<organism evidence="2 3">
    <name type="scientific">Montanilutibacter psychrotolerans</name>
    <dbReference type="NCBI Taxonomy" id="1327343"/>
    <lineage>
        <taxon>Bacteria</taxon>
        <taxon>Pseudomonadati</taxon>
        <taxon>Pseudomonadota</taxon>
        <taxon>Gammaproteobacteria</taxon>
        <taxon>Lysobacterales</taxon>
        <taxon>Lysobacteraceae</taxon>
        <taxon>Montanilutibacter</taxon>
    </lineage>
</organism>
<dbReference type="InterPro" id="IPR058247">
    <property type="entry name" value="DUF1453"/>
</dbReference>
<protein>
    <submittedName>
        <fullName evidence="2">DUF1453 domain-containing protein</fullName>
    </submittedName>
</protein>
<feature type="transmembrane region" description="Helical" evidence="1">
    <location>
        <begin position="142"/>
        <end position="163"/>
    </location>
</feature>
<reference evidence="2 3" key="1">
    <citation type="submission" date="2018-11" db="EMBL/GenBank/DDBJ databases">
        <title>Lysobacter cryohumiis sp. nov., isolated from soil in the Tianshan Mountains, Xinjiang, China.</title>
        <authorList>
            <person name="Luo Y."/>
            <person name="Sheng H."/>
        </authorList>
    </citation>
    <scope>NUCLEOTIDE SEQUENCE [LARGE SCALE GENOMIC DNA]</scope>
    <source>
        <strain evidence="2 3">ZS60</strain>
    </source>
</reference>
<keyword evidence="3" id="KW-1185">Reference proteome</keyword>
<dbReference type="EMBL" id="RIBS01000009">
    <property type="protein sequence ID" value="RNF82199.1"/>
    <property type="molecule type" value="Genomic_DNA"/>
</dbReference>
<name>A0A3M8SLU5_9GAMM</name>
<evidence type="ECO:0000256" key="1">
    <source>
        <dbReference type="SAM" id="Phobius"/>
    </source>
</evidence>
<accession>A0A3M8SLU5</accession>
<sequence length="188" mass="20616">MPLLLIPLLLVVLVLLWLLLLPVAMRQRYRAGTARRRAMVWPLRINAFALAVSLLLLLVSSWLLGFWVEAALAHAAIGTAVGMLLGLGGLALTRFETLPQGWAYTPNRWLVLALSLLVAGRLLFGLVRGWQAWHGGVGHAQWAAQQGGMLAVAGLLLGYYLAYNWGLRRRLRRMPAVARDAGPADRPG</sequence>
<dbReference type="Proteomes" id="UP000267049">
    <property type="component" value="Unassembled WGS sequence"/>
</dbReference>